<keyword evidence="7" id="KW-0443">Lipid metabolism</keyword>
<comment type="caution">
    <text evidence="14">The sequence shown here is derived from an EMBL/GenBank/DDBJ whole genome shotgun (WGS) entry which is preliminary data.</text>
</comment>
<dbReference type="InterPro" id="IPR033562">
    <property type="entry name" value="PLPL"/>
</dbReference>
<feature type="compositionally biased region" description="Basic and acidic residues" evidence="11">
    <location>
        <begin position="766"/>
        <end position="783"/>
    </location>
</feature>
<feature type="transmembrane region" description="Helical" evidence="12">
    <location>
        <begin position="407"/>
        <end position="425"/>
    </location>
</feature>
<keyword evidence="8 12" id="KW-0472">Membrane</keyword>
<evidence type="ECO:0000256" key="9">
    <source>
        <dbReference type="ARBA" id="ARBA00023160"/>
    </source>
</evidence>
<dbReference type="PANTHER" id="PTHR12406">
    <property type="entry name" value="CALCIUM-INDEPENDENT PHOSPHOLIPASE A2 IPLA2 -RELATED"/>
    <property type="match status" value="1"/>
</dbReference>
<comment type="subcellular location">
    <subcellularLocation>
        <location evidence="1">Membrane</location>
        <topology evidence="1">Multi-pass membrane protein</topology>
    </subcellularLocation>
</comment>
<proteinExistence type="predicted"/>
<evidence type="ECO:0000256" key="2">
    <source>
        <dbReference type="ARBA" id="ARBA00022516"/>
    </source>
</evidence>
<feature type="transmembrane region" description="Helical" evidence="12">
    <location>
        <begin position="157"/>
        <end position="182"/>
    </location>
</feature>
<keyword evidence="3" id="KW-0808">Transferase</keyword>
<evidence type="ECO:0000259" key="13">
    <source>
        <dbReference type="PROSITE" id="PS51635"/>
    </source>
</evidence>
<feature type="transmembrane region" description="Helical" evidence="12">
    <location>
        <begin position="832"/>
        <end position="852"/>
    </location>
</feature>
<keyword evidence="15" id="KW-1185">Reference proteome</keyword>
<evidence type="ECO:0000313" key="14">
    <source>
        <dbReference type="EMBL" id="CAK9065869.1"/>
    </source>
</evidence>
<dbReference type="Pfam" id="PF01734">
    <property type="entry name" value="Patatin"/>
    <property type="match status" value="1"/>
</dbReference>
<evidence type="ECO:0000256" key="1">
    <source>
        <dbReference type="ARBA" id="ARBA00004141"/>
    </source>
</evidence>
<evidence type="ECO:0000256" key="6">
    <source>
        <dbReference type="ARBA" id="ARBA00022989"/>
    </source>
</evidence>
<evidence type="ECO:0000256" key="5">
    <source>
        <dbReference type="ARBA" id="ARBA00022832"/>
    </source>
</evidence>
<evidence type="ECO:0000256" key="4">
    <source>
        <dbReference type="ARBA" id="ARBA00022692"/>
    </source>
</evidence>
<reference evidence="14 15" key="1">
    <citation type="submission" date="2024-02" db="EMBL/GenBank/DDBJ databases">
        <authorList>
            <person name="Chen Y."/>
            <person name="Shah S."/>
            <person name="Dougan E. K."/>
            <person name="Thang M."/>
            <person name="Chan C."/>
        </authorList>
    </citation>
    <scope>NUCLEOTIDE SEQUENCE [LARGE SCALE GENOMIC DNA]</scope>
</reference>
<dbReference type="SUPFAM" id="SSF52151">
    <property type="entry name" value="FabD/lysophospholipase-like"/>
    <property type="match status" value="1"/>
</dbReference>
<evidence type="ECO:0000256" key="7">
    <source>
        <dbReference type="ARBA" id="ARBA00023098"/>
    </source>
</evidence>
<evidence type="ECO:0000256" key="8">
    <source>
        <dbReference type="ARBA" id="ARBA00023136"/>
    </source>
</evidence>
<dbReference type="InterPro" id="IPR002076">
    <property type="entry name" value="ELO_fam"/>
</dbReference>
<evidence type="ECO:0000256" key="10">
    <source>
        <dbReference type="PROSITE-ProRule" id="PRU01161"/>
    </source>
</evidence>
<dbReference type="InterPro" id="IPR002641">
    <property type="entry name" value="PNPLA_dom"/>
</dbReference>
<sequence length="853" mass="96105">MASPNKPASEPNIDNKMAKGSPRAGAMDRQESPPPGHFARIRELSPFAASELPTLHDMAAELSTKATEFSAKAQATATELSAKATEFSAKAQATATELSARAQATATELSAKAHELSDSIFNHMFRYESAAEARRRALMLVDVLVERHSAGRLKRRWVFAAAFVTFCYLHYILPVLACWGSRRWEQSVDASEFEATVGGHNSHVSFAVLVVVSLGYLSMLHCSSRLMEARLPIQSSIFEMLVVYNMTQMLFNAFVCSQLLREAYLQGFTRPWGNIFTYTKEGHRLGYFIWLHYHGCQLELLDTLFVVIRKKFQKITFLHVWLRLLNMWGWFFACRYACGGDTYFPASVNSATRAVVYAFYSWSLLTERGVPLVQKAHITELQMFQFAICACHALSCMYNFWNMQIPKMVLVIYFVVMMNGLVLYTDFHHQVEGKSEAKAQSVRKVSIAFDSSGWMYCYHFGVAAWLREHMVPDDVTPENVETNFPQNLSFSGSSGGALVATALGTGLNVRDVFEMVVAKQPECKYNPFAMLPAAEDVLQKAMPDNAHKSLSGRVRILLTRVSFKYPFFTAEVVNQYSTKESVFHALRASCHVPMLGGFGPYCYDGHAYFDGMFWPQVLVPWKGTESDLVIRVAALLRNPSSDIKESSDRSAWDVLALRAASHGLLTPPTSRQHHWRRWMSRSLALPPTTAIFLPLCDLWRAVTGAHGTSIFPPEEDTLRGLYWQGYSDAAQFCTQGPQNPFDCMSCRASAASNGGMRRRTPIKGRAKPEAELKEEESKGSKDDGPAVLFEVQKLLVKKPAAQLLPEVDPYTGRSPMEYISIMEETMRRQKRWLYIASAMLIFLILLWIIFGWF</sequence>
<dbReference type="Proteomes" id="UP001642484">
    <property type="component" value="Unassembled WGS sequence"/>
</dbReference>
<feature type="region of interest" description="Disordered" evidence="11">
    <location>
        <begin position="751"/>
        <end position="783"/>
    </location>
</feature>
<feature type="domain" description="PNPLA" evidence="13">
    <location>
        <begin position="447"/>
        <end position="644"/>
    </location>
</feature>
<evidence type="ECO:0000313" key="15">
    <source>
        <dbReference type="Proteomes" id="UP001642484"/>
    </source>
</evidence>
<feature type="short sequence motif" description="GXSXG" evidence="10">
    <location>
        <begin position="492"/>
        <end position="496"/>
    </location>
</feature>
<keyword evidence="9" id="KW-0275">Fatty acid biosynthesis</keyword>
<keyword evidence="6 12" id="KW-1133">Transmembrane helix</keyword>
<name>A0ABP0NST7_9DINO</name>
<feature type="transmembrane region" description="Helical" evidence="12">
    <location>
        <begin position="320"/>
        <end position="338"/>
    </location>
</feature>
<dbReference type="InterPro" id="IPR016035">
    <property type="entry name" value="Acyl_Trfase/lysoPLipase"/>
</dbReference>
<feature type="compositionally biased region" description="Basic residues" evidence="11">
    <location>
        <begin position="756"/>
        <end position="765"/>
    </location>
</feature>
<feature type="region of interest" description="Disordered" evidence="11">
    <location>
        <begin position="1"/>
        <end position="39"/>
    </location>
</feature>
<evidence type="ECO:0000256" key="12">
    <source>
        <dbReference type="SAM" id="Phobius"/>
    </source>
</evidence>
<organism evidence="14 15">
    <name type="scientific">Durusdinium trenchii</name>
    <dbReference type="NCBI Taxonomy" id="1381693"/>
    <lineage>
        <taxon>Eukaryota</taxon>
        <taxon>Sar</taxon>
        <taxon>Alveolata</taxon>
        <taxon>Dinophyceae</taxon>
        <taxon>Suessiales</taxon>
        <taxon>Symbiodiniaceae</taxon>
        <taxon>Durusdinium</taxon>
    </lineage>
</organism>
<keyword evidence="2" id="KW-0444">Lipid biosynthesis</keyword>
<keyword evidence="4 12" id="KW-0812">Transmembrane</keyword>
<dbReference type="Pfam" id="PF01151">
    <property type="entry name" value="ELO"/>
    <property type="match status" value="1"/>
</dbReference>
<keyword evidence="5" id="KW-0276">Fatty acid metabolism</keyword>
<dbReference type="PANTHER" id="PTHR12406:SF7">
    <property type="entry name" value="PATATIN-LIKE PHOSPHOLIPASE DOMAIN-CONTAINING PROTEIN 4"/>
    <property type="match status" value="1"/>
</dbReference>
<accession>A0ABP0NST7</accession>
<evidence type="ECO:0000256" key="11">
    <source>
        <dbReference type="SAM" id="MobiDB-lite"/>
    </source>
</evidence>
<feature type="transmembrane region" description="Helical" evidence="12">
    <location>
        <begin position="202"/>
        <end position="220"/>
    </location>
</feature>
<protein>
    <recommendedName>
        <fullName evidence="13">PNPLA domain-containing protein</fullName>
    </recommendedName>
</protein>
<gene>
    <name evidence="14" type="ORF">CCMP2556_LOCUS32347</name>
</gene>
<comment type="caution">
    <text evidence="10">Lacks conserved residue(s) required for the propagation of feature annotation.</text>
</comment>
<dbReference type="EMBL" id="CAXAMN010022040">
    <property type="protein sequence ID" value="CAK9065869.1"/>
    <property type="molecule type" value="Genomic_DNA"/>
</dbReference>
<evidence type="ECO:0000256" key="3">
    <source>
        <dbReference type="ARBA" id="ARBA00022679"/>
    </source>
</evidence>
<dbReference type="PROSITE" id="PS51635">
    <property type="entry name" value="PNPLA"/>
    <property type="match status" value="1"/>
</dbReference>